<dbReference type="EMBL" id="DWZH01000024">
    <property type="protein sequence ID" value="HJB09530.1"/>
    <property type="molecule type" value="Genomic_DNA"/>
</dbReference>
<evidence type="ECO:0000313" key="2">
    <source>
        <dbReference type="Proteomes" id="UP000823823"/>
    </source>
</evidence>
<reference evidence="1" key="1">
    <citation type="journal article" date="2021" name="PeerJ">
        <title>Extensive microbial diversity within the chicken gut microbiome revealed by metagenomics and culture.</title>
        <authorList>
            <person name="Gilroy R."/>
            <person name="Ravi A."/>
            <person name="Getino M."/>
            <person name="Pursley I."/>
            <person name="Horton D.L."/>
            <person name="Alikhan N.F."/>
            <person name="Baker D."/>
            <person name="Gharbi K."/>
            <person name="Hall N."/>
            <person name="Watson M."/>
            <person name="Adriaenssens E.M."/>
            <person name="Foster-Nyarko E."/>
            <person name="Jarju S."/>
            <person name="Secka A."/>
            <person name="Antonio M."/>
            <person name="Oren A."/>
            <person name="Chaudhuri R.R."/>
            <person name="La Ragione R."/>
            <person name="Hildebrand F."/>
            <person name="Pallen M.J."/>
        </authorList>
    </citation>
    <scope>NUCLEOTIDE SEQUENCE</scope>
    <source>
        <strain evidence="1">ChiHjej13B12-24818</strain>
    </source>
</reference>
<name>A0A9D2RMX1_9MICO</name>
<dbReference type="Proteomes" id="UP000823823">
    <property type="component" value="Unassembled WGS sequence"/>
</dbReference>
<evidence type="ECO:0008006" key="3">
    <source>
        <dbReference type="Google" id="ProtNLM"/>
    </source>
</evidence>
<comment type="caution">
    <text evidence="1">The sequence shown here is derived from an EMBL/GenBank/DDBJ whole genome shotgun (WGS) entry which is preliminary data.</text>
</comment>
<evidence type="ECO:0000313" key="1">
    <source>
        <dbReference type="EMBL" id="HJB09530.1"/>
    </source>
</evidence>
<protein>
    <recommendedName>
        <fullName evidence="3">DUF559 domain-containing protein</fullName>
    </recommendedName>
</protein>
<dbReference type="Gene3D" id="3.40.960.10">
    <property type="entry name" value="VSR Endonuclease"/>
    <property type="match status" value="1"/>
</dbReference>
<organism evidence="1 2">
    <name type="scientific">Candidatus Brachybacterium merdavium</name>
    <dbReference type="NCBI Taxonomy" id="2838513"/>
    <lineage>
        <taxon>Bacteria</taxon>
        <taxon>Bacillati</taxon>
        <taxon>Actinomycetota</taxon>
        <taxon>Actinomycetes</taxon>
        <taxon>Micrococcales</taxon>
        <taxon>Dermabacteraceae</taxon>
        <taxon>Brachybacterium</taxon>
    </lineage>
</organism>
<sequence length="321" mass="35650">MARYPAPLPPALPWPVFSHAEAMTAGLSRDRLNRSDLQRLRRGLYARRDVNFKELDLAAALCRDDPELVVVGLSAARLHGIPMPWRLESWDPKTSIHLATLAARGRPHKILTWHDYALAPGEVTTLVYRVRPSGHTSAIRATTRARTWRDLAPHLTHQELVAAGDHLIRRPYPWAEDRTNPWCTPAQLSAACTGRHALALRRALADVRVGADSPMETRLRLAFAAAGLPEPQLNTVLVGPAGVEHHCPDFQWPAYGLCVEYEGDTHNDDEQVARDIRRARAVKSAGSVEVRLHKADIGNDCASAVRIVREALVERGWRPAA</sequence>
<proteinExistence type="predicted"/>
<accession>A0A9D2RMX1</accession>
<dbReference type="AlphaFoldDB" id="A0A9D2RMX1"/>
<reference evidence="1" key="2">
    <citation type="submission" date="2021-04" db="EMBL/GenBank/DDBJ databases">
        <authorList>
            <person name="Gilroy R."/>
        </authorList>
    </citation>
    <scope>NUCLEOTIDE SEQUENCE</scope>
    <source>
        <strain evidence="1">ChiHjej13B12-24818</strain>
    </source>
</reference>
<gene>
    <name evidence="1" type="ORF">H9786_03190</name>
</gene>